<dbReference type="SUPFAM" id="SSF53756">
    <property type="entry name" value="UDP-Glycosyltransferase/glycogen phosphorylase"/>
    <property type="match status" value="1"/>
</dbReference>
<keyword evidence="2 3" id="KW-0808">Transferase</keyword>
<organism evidence="3 4">
    <name type="scientific">Aeromicrobium piscarium</name>
    <dbReference type="NCBI Taxonomy" id="2590901"/>
    <lineage>
        <taxon>Bacteria</taxon>
        <taxon>Bacillati</taxon>
        <taxon>Actinomycetota</taxon>
        <taxon>Actinomycetes</taxon>
        <taxon>Propionibacteriales</taxon>
        <taxon>Nocardioidaceae</taxon>
        <taxon>Aeromicrobium</taxon>
    </lineage>
</organism>
<keyword evidence="4" id="KW-1185">Reference proteome</keyword>
<name>A0A554RJH2_9ACTN</name>
<sequence>MIGFQRLRSARPASRRVRLRKPTNFASETAPIEDRFRSGKLLGVGVMSPKVLVISQLPPPVHGSAIVTQILVEELTASSAEIRLADRRFSKEVGDIGNLSGRKVVAAVGLLGRVLRMSRHADCAIFFVTNRPASFLVDCVISLVLRAKRIPTLGYVHALGYERLARRGRVWRQLVRIHFSCASTVVCLSPRLAHDVAPFVRKEARIETVPNTILDVDDIPARSSCHGVVTYFSNFIPEKGIADFIALSRSISDIRFVAAGSPVDEEQLGQLRRDSPPNLEIVGQALGRDKRDLWSKTSILVFPSRYEFEAQPLTIIEALSKGIPVIAYDVGGVGDLVDDGTNGYLLPEGDVAGMKRAIEGLINNSDELARLGAGARNTFIDNHSRSAFRNAWIKLLGDYA</sequence>
<proteinExistence type="predicted"/>
<accession>A0A554RJH2</accession>
<dbReference type="OrthoDB" id="4611853at2"/>
<dbReference type="Pfam" id="PF13692">
    <property type="entry name" value="Glyco_trans_1_4"/>
    <property type="match status" value="1"/>
</dbReference>
<dbReference type="EMBL" id="VLNT01000027">
    <property type="protein sequence ID" value="TSD54279.1"/>
    <property type="molecule type" value="Genomic_DNA"/>
</dbReference>
<dbReference type="GO" id="GO:0016757">
    <property type="term" value="F:glycosyltransferase activity"/>
    <property type="evidence" value="ECO:0007669"/>
    <property type="project" value="UniProtKB-KW"/>
</dbReference>
<dbReference type="PANTHER" id="PTHR12526:SF510">
    <property type="entry name" value="D-INOSITOL 3-PHOSPHATE GLYCOSYLTRANSFERASE"/>
    <property type="match status" value="1"/>
</dbReference>
<evidence type="ECO:0000313" key="3">
    <source>
        <dbReference type="EMBL" id="TSD54279.1"/>
    </source>
</evidence>
<evidence type="ECO:0000256" key="2">
    <source>
        <dbReference type="ARBA" id="ARBA00022679"/>
    </source>
</evidence>
<keyword evidence="1" id="KW-0328">Glycosyltransferase</keyword>
<dbReference type="Proteomes" id="UP000316988">
    <property type="component" value="Unassembled WGS sequence"/>
</dbReference>
<dbReference type="Gene3D" id="3.40.50.2000">
    <property type="entry name" value="Glycogen Phosphorylase B"/>
    <property type="match status" value="2"/>
</dbReference>
<protein>
    <submittedName>
        <fullName evidence="3">Glycosyltransferase family 4 protein</fullName>
    </submittedName>
</protein>
<dbReference type="PANTHER" id="PTHR12526">
    <property type="entry name" value="GLYCOSYLTRANSFERASE"/>
    <property type="match status" value="1"/>
</dbReference>
<evidence type="ECO:0000256" key="1">
    <source>
        <dbReference type="ARBA" id="ARBA00022676"/>
    </source>
</evidence>
<dbReference type="CDD" id="cd03801">
    <property type="entry name" value="GT4_PimA-like"/>
    <property type="match status" value="1"/>
</dbReference>
<dbReference type="AlphaFoldDB" id="A0A554RJH2"/>
<reference evidence="3 4" key="1">
    <citation type="submission" date="2019-07" db="EMBL/GenBank/DDBJ databases">
        <authorList>
            <person name="Zhao L.H."/>
        </authorList>
    </citation>
    <scope>NUCLEOTIDE SEQUENCE [LARGE SCALE GENOMIC DNA]</scope>
    <source>
        <strain evidence="3 4">Co35</strain>
    </source>
</reference>
<comment type="caution">
    <text evidence="3">The sequence shown here is derived from an EMBL/GenBank/DDBJ whole genome shotgun (WGS) entry which is preliminary data.</text>
</comment>
<gene>
    <name evidence="3" type="ORF">FNM00_17680</name>
</gene>
<evidence type="ECO:0000313" key="4">
    <source>
        <dbReference type="Proteomes" id="UP000316988"/>
    </source>
</evidence>